<dbReference type="RefSeq" id="WP_152773715.1">
    <property type="nucleotide sequence ID" value="NZ_VJZC01000194.1"/>
</dbReference>
<keyword evidence="1" id="KW-0812">Transmembrane</keyword>
<dbReference type="Proteomes" id="UP000400924">
    <property type="component" value="Unassembled WGS sequence"/>
</dbReference>
<evidence type="ECO:0000313" key="2">
    <source>
        <dbReference type="EMBL" id="MPY60228.1"/>
    </source>
</evidence>
<feature type="transmembrane region" description="Helical" evidence="1">
    <location>
        <begin position="86"/>
        <end position="107"/>
    </location>
</feature>
<name>A0A5N8XMF7_9ACTN</name>
<feature type="transmembrane region" description="Helical" evidence="1">
    <location>
        <begin position="184"/>
        <end position="203"/>
    </location>
</feature>
<feature type="transmembrane region" description="Helical" evidence="1">
    <location>
        <begin position="27"/>
        <end position="51"/>
    </location>
</feature>
<evidence type="ECO:0000313" key="3">
    <source>
        <dbReference type="Proteomes" id="UP000400924"/>
    </source>
</evidence>
<gene>
    <name evidence="2" type="ORF">FNH08_24545</name>
</gene>
<dbReference type="AlphaFoldDB" id="A0A5N8XMF7"/>
<protein>
    <recommendedName>
        <fullName evidence="4">DUF3592 domain-containing protein</fullName>
    </recommendedName>
</protein>
<proteinExistence type="predicted"/>
<feature type="transmembrane region" description="Helical" evidence="1">
    <location>
        <begin position="57"/>
        <end position="77"/>
    </location>
</feature>
<keyword evidence="1" id="KW-1133">Transmembrane helix</keyword>
<evidence type="ECO:0008006" key="4">
    <source>
        <dbReference type="Google" id="ProtNLM"/>
    </source>
</evidence>
<sequence>MGSEEEAGTGRVSEGGGRRGQSAFLQWLLFQLACAAAMAGIMWLGPVIPLYPWIRNSSWFLAVLILPLASVLVPTLWRTPRGKRTLVWQVVPTFFAGALLAAVSGGAGNNMAMQERGKWTQARVVALDDRPDRCILQKPDGQEISPDLTEGNGCEDGIERGDTLQVRYDPEGAVSPVDESWKPGSYGGGIAGLAVVFVVFGTWGSTRMSRRDREYVDA</sequence>
<dbReference type="EMBL" id="VJZC01000194">
    <property type="protein sequence ID" value="MPY60228.1"/>
    <property type="molecule type" value="Genomic_DNA"/>
</dbReference>
<comment type="caution">
    <text evidence="2">The sequence shown here is derived from an EMBL/GenBank/DDBJ whole genome shotgun (WGS) entry which is preliminary data.</text>
</comment>
<keyword evidence="3" id="KW-1185">Reference proteome</keyword>
<accession>A0A5N8XMF7</accession>
<keyword evidence="1" id="KW-0472">Membrane</keyword>
<evidence type="ECO:0000256" key="1">
    <source>
        <dbReference type="SAM" id="Phobius"/>
    </source>
</evidence>
<reference evidence="2 3" key="1">
    <citation type="submission" date="2019-07" db="EMBL/GenBank/DDBJ databases">
        <title>New species of Amycolatopsis and Streptomyces.</title>
        <authorList>
            <person name="Duangmal K."/>
            <person name="Teo W.F.A."/>
            <person name="Lipun K."/>
        </authorList>
    </citation>
    <scope>NUCLEOTIDE SEQUENCE [LARGE SCALE GENOMIC DNA]</scope>
    <source>
        <strain evidence="2 3">NBRC 106415</strain>
    </source>
</reference>
<dbReference type="OrthoDB" id="4202291at2"/>
<organism evidence="2 3">
    <name type="scientific">Streptomyces spongiae</name>
    <dbReference type="NCBI Taxonomy" id="565072"/>
    <lineage>
        <taxon>Bacteria</taxon>
        <taxon>Bacillati</taxon>
        <taxon>Actinomycetota</taxon>
        <taxon>Actinomycetes</taxon>
        <taxon>Kitasatosporales</taxon>
        <taxon>Streptomycetaceae</taxon>
        <taxon>Streptomyces</taxon>
    </lineage>
</organism>